<gene>
    <name evidence="1" type="ORF">A245_31673</name>
</gene>
<accession>A0A656JQS6</accession>
<keyword evidence="1" id="KW-0560">Oxidoreductase</keyword>
<sequence>IKAFQAGGFEALVETALTAADHRAAELAEQLGK</sequence>
<evidence type="ECO:0000313" key="2">
    <source>
        <dbReference type="Proteomes" id="UP000018849"/>
    </source>
</evidence>
<proteinExistence type="predicted"/>
<dbReference type="AlphaFoldDB" id="A0A656JQS6"/>
<dbReference type="GO" id="GO:0004735">
    <property type="term" value="F:pyrroline-5-carboxylate reductase activity"/>
    <property type="evidence" value="ECO:0007669"/>
    <property type="project" value="UniProtKB-EC"/>
</dbReference>
<evidence type="ECO:0000313" key="1">
    <source>
        <dbReference type="EMBL" id="EPN45932.1"/>
    </source>
</evidence>
<organism evidence="1 2">
    <name type="scientific">Pseudomonas syringae pv. actinidiae ICMP 19096</name>
    <dbReference type="NCBI Taxonomy" id="1194405"/>
    <lineage>
        <taxon>Bacteria</taxon>
        <taxon>Pseudomonadati</taxon>
        <taxon>Pseudomonadota</taxon>
        <taxon>Gammaproteobacteria</taxon>
        <taxon>Pseudomonadales</taxon>
        <taxon>Pseudomonadaceae</taxon>
        <taxon>Pseudomonas</taxon>
        <taxon>Pseudomonas syringae</taxon>
    </lineage>
</organism>
<dbReference type="Proteomes" id="UP000018849">
    <property type="component" value="Unassembled WGS sequence"/>
</dbReference>
<feature type="non-terminal residue" evidence="1">
    <location>
        <position position="1"/>
    </location>
</feature>
<comment type="caution">
    <text evidence="1">The sequence shown here is derived from an EMBL/GenBank/DDBJ whole genome shotgun (WGS) entry which is preliminary data.</text>
</comment>
<dbReference type="EC" id="1.5.1.2" evidence="1"/>
<protein>
    <submittedName>
        <fullName evidence="1">Pyrroline-5-carboxylate reductase</fullName>
        <ecNumber evidence="1">1.5.1.2</ecNumber>
    </submittedName>
</protein>
<reference evidence="1 2" key="1">
    <citation type="journal article" date="2013" name="PLoS Pathog.">
        <title>Genomic analysis of the Kiwifruit pathogen Pseudomonas syringae pv. actinidiae provides insight into the origins of an emergent plant disease.</title>
        <authorList>
            <person name="McCann H.C."/>
            <person name="Rikkerink E.H."/>
            <person name="Bertels F."/>
            <person name="Fiers M."/>
            <person name="Lu A."/>
            <person name="Rees-George J."/>
            <person name="Andersen M.T."/>
            <person name="Gleave A.P."/>
            <person name="Haubold B."/>
            <person name="Wohlers M.W."/>
            <person name="Guttman D.S."/>
            <person name="Wang P.W."/>
            <person name="Straub C."/>
            <person name="Vanneste J.L."/>
            <person name="Rainey P.B."/>
            <person name="Templeton M.D."/>
        </authorList>
    </citation>
    <scope>NUCLEOTIDE SEQUENCE [LARGE SCALE GENOMIC DNA]</scope>
    <source>
        <strain evidence="1 2">ICMP 19096</strain>
    </source>
</reference>
<dbReference type="EMBL" id="AOKF01002698">
    <property type="protein sequence ID" value="EPN45932.1"/>
    <property type="molecule type" value="Genomic_DNA"/>
</dbReference>
<name>A0A656JQS6_PSESF</name>